<sequence length="481" mass="51648">MGRDMNLLAQSEHSLIAGSPYEGMQGFSVINPSTGEQVSYVTEVDEQGVKQALHYAANTFNKLKASSASQRSHILQRWYELVMEHKPQLAKLLTQEQGKPLKEALGEVDYAAGFIQWFAEQAKRSYGEVIPSNDVQHQLTTIKQGVGVVLGITPWNFPLAMITRKVAPAYAAGCSFILKPSEQTPLSALMLAKLALLAGMQKGAFQVLLTSDSAGLIKPLCENPIIRKLTFTGSTQVGAVLLRQCAGTIKRTSMELGGNAPFIIFESANLENAITGLMAAKFRNAGQTCVAANRILVQQSCEKKLVTCLIGNVKKLIVGDGLSEGVDIGPLITLEAKQKALQLVSDAVTNGATVAYQGTEFGGQFMSPIVLTGVTADMEIAQHEVFAPVICIMSFVDEASALAIANGVNEGLAAYFYSQDVSQIHRVSLALEYGMIGINEGMVSNPVAPFGGVKHSGLGREGGHQGLDEYLEIKYLCQKFD</sequence>
<dbReference type="InterPro" id="IPR016160">
    <property type="entry name" value="Ald_DH_CS_CYS"/>
</dbReference>
<dbReference type="GO" id="GO:0004777">
    <property type="term" value="F:succinate-semialdehyde dehydrogenase (NAD+) activity"/>
    <property type="evidence" value="ECO:0007669"/>
    <property type="project" value="TreeGrafter"/>
</dbReference>
<dbReference type="Pfam" id="PF00171">
    <property type="entry name" value="Aldedh"/>
    <property type="match status" value="1"/>
</dbReference>
<dbReference type="FunFam" id="3.40.605.10:FF:000026">
    <property type="entry name" value="Aldehyde dehydrogenase, putative"/>
    <property type="match status" value="1"/>
</dbReference>
<dbReference type="SUPFAM" id="SSF53720">
    <property type="entry name" value="ALDH-like"/>
    <property type="match status" value="1"/>
</dbReference>
<dbReference type="GO" id="GO:0036243">
    <property type="term" value="F:succinate-semialdehyde dehydrogenase (NADP+) activity"/>
    <property type="evidence" value="ECO:0007669"/>
    <property type="project" value="UniProtKB-EC"/>
</dbReference>
<proteinExistence type="inferred from homology"/>
<dbReference type="PROSITE" id="PS00687">
    <property type="entry name" value="ALDEHYDE_DEHYDR_GLU"/>
    <property type="match status" value="1"/>
</dbReference>
<dbReference type="Gene3D" id="3.40.309.10">
    <property type="entry name" value="Aldehyde Dehydrogenase, Chain A, domain 2"/>
    <property type="match status" value="1"/>
</dbReference>
<dbReference type="Proteomes" id="UP001152467">
    <property type="component" value="Unassembled WGS sequence"/>
</dbReference>
<dbReference type="InterPro" id="IPR050740">
    <property type="entry name" value="Aldehyde_DH_Superfamily"/>
</dbReference>
<dbReference type="AlphaFoldDB" id="A0A9W4VQW3"/>
<dbReference type="EC" id="1.2.1.79" evidence="6"/>
<evidence type="ECO:0000259" key="5">
    <source>
        <dbReference type="Pfam" id="PF00171"/>
    </source>
</evidence>
<keyword evidence="2 4" id="KW-0560">Oxidoreductase</keyword>
<dbReference type="InterPro" id="IPR016161">
    <property type="entry name" value="Ald_DH/histidinol_DH"/>
</dbReference>
<evidence type="ECO:0000256" key="1">
    <source>
        <dbReference type="ARBA" id="ARBA00009986"/>
    </source>
</evidence>
<dbReference type="InterPro" id="IPR029510">
    <property type="entry name" value="Ald_DH_CS_GLU"/>
</dbReference>
<gene>
    <name evidence="6" type="primary">gabD</name>
    <name evidence="6" type="ORF">PSECIP111854_00247</name>
</gene>
<protein>
    <submittedName>
        <fullName evidence="6">Succinate-semialdehyde dehydrogenase [NADP(+)] GabD</fullName>
        <ecNumber evidence="6">1.2.1.79</ecNumber>
    </submittedName>
</protein>
<dbReference type="FunFam" id="3.40.605.10:FF:000005">
    <property type="entry name" value="Succinate-semialdehyde dehydrogenase I"/>
    <property type="match status" value="1"/>
</dbReference>
<dbReference type="PROSITE" id="PS00070">
    <property type="entry name" value="ALDEHYDE_DEHYDR_CYS"/>
    <property type="match status" value="1"/>
</dbReference>
<evidence type="ECO:0000256" key="2">
    <source>
        <dbReference type="ARBA" id="ARBA00023002"/>
    </source>
</evidence>
<evidence type="ECO:0000256" key="4">
    <source>
        <dbReference type="RuleBase" id="RU003345"/>
    </source>
</evidence>
<dbReference type="CDD" id="cd07103">
    <property type="entry name" value="ALDH_F5_SSADH_GabD"/>
    <property type="match status" value="1"/>
</dbReference>
<evidence type="ECO:0000313" key="6">
    <source>
        <dbReference type="EMBL" id="CAH9049602.1"/>
    </source>
</evidence>
<dbReference type="InterPro" id="IPR016162">
    <property type="entry name" value="Ald_DH_N"/>
</dbReference>
<comment type="caution">
    <text evidence="6">The sequence shown here is derived from an EMBL/GenBank/DDBJ whole genome shotgun (WGS) entry which is preliminary data.</text>
</comment>
<dbReference type="InterPro" id="IPR015590">
    <property type="entry name" value="Aldehyde_DH_dom"/>
</dbReference>
<dbReference type="GO" id="GO:0009450">
    <property type="term" value="P:gamma-aminobutyric acid catabolic process"/>
    <property type="evidence" value="ECO:0007669"/>
    <property type="project" value="TreeGrafter"/>
</dbReference>
<dbReference type="FunFam" id="3.40.309.10:FF:000004">
    <property type="entry name" value="Succinate-semialdehyde dehydrogenase I"/>
    <property type="match status" value="1"/>
</dbReference>
<dbReference type="EMBL" id="CAMAPC010000001">
    <property type="protein sequence ID" value="CAH9049602.1"/>
    <property type="molecule type" value="Genomic_DNA"/>
</dbReference>
<evidence type="ECO:0000256" key="3">
    <source>
        <dbReference type="PROSITE-ProRule" id="PRU10007"/>
    </source>
</evidence>
<comment type="similarity">
    <text evidence="1 4">Belongs to the aldehyde dehydrogenase family.</text>
</comment>
<name>A0A9W4VQW3_9GAMM</name>
<dbReference type="PANTHER" id="PTHR43353:SF5">
    <property type="entry name" value="SUCCINATE-SEMIALDEHYDE DEHYDROGENASE, MITOCHONDRIAL"/>
    <property type="match status" value="1"/>
</dbReference>
<dbReference type="PANTHER" id="PTHR43353">
    <property type="entry name" value="SUCCINATE-SEMIALDEHYDE DEHYDROGENASE, MITOCHONDRIAL"/>
    <property type="match status" value="1"/>
</dbReference>
<feature type="active site" evidence="3">
    <location>
        <position position="255"/>
    </location>
</feature>
<feature type="domain" description="Aldehyde dehydrogenase" evidence="5">
    <location>
        <begin position="27"/>
        <end position="475"/>
    </location>
</feature>
<dbReference type="InterPro" id="IPR016163">
    <property type="entry name" value="Ald_DH_C"/>
</dbReference>
<keyword evidence="7" id="KW-1185">Reference proteome</keyword>
<accession>A0A9W4VQW3</accession>
<evidence type="ECO:0000313" key="7">
    <source>
        <dbReference type="Proteomes" id="UP001152467"/>
    </source>
</evidence>
<organism evidence="6 7">
    <name type="scientific">Pseudoalteromonas holothuriae</name>
    <dbReference type="NCBI Taxonomy" id="2963714"/>
    <lineage>
        <taxon>Bacteria</taxon>
        <taxon>Pseudomonadati</taxon>
        <taxon>Pseudomonadota</taxon>
        <taxon>Gammaproteobacteria</taxon>
        <taxon>Alteromonadales</taxon>
        <taxon>Pseudoalteromonadaceae</taxon>
        <taxon>Pseudoalteromonas</taxon>
    </lineage>
</organism>
<reference evidence="6" key="1">
    <citation type="submission" date="2022-07" db="EMBL/GenBank/DDBJ databases">
        <authorList>
            <person name="Criscuolo A."/>
        </authorList>
    </citation>
    <scope>NUCLEOTIDE SEQUENCE</scope>
    <source>
        <strain evidence="6">CIP111854</strain>
    </source>
</reference>
<dbReference type="Gene3D" id="3.40.605.10">
    <property type="entry name" value="Aldehyde Dehydrogenase, Chain A, domain 1"/>
    <property type="match status" value="1"/>
</dbReference>